<comment type="caution">
    <text evidence="3">The sequence shown here is derived from an EMBL/GenBank/DDBJ whole genome shotgun (WGS) entry which is preliminary data.</text>
</comment>
<reference evidence="3" key="1">
    <citation type="submission" date="2023-07" db="EMBL/GenBank/DDBJ databases">
        <title>Chromosome-level Genome Assembly of Striped Snakehead (Channa striata).</title>
        <authorList>
            <person name="Liu H."/>
        </authorList>
    </citation>
    <scope>NUCLEOTIDE SEQUENCE</scope>
    <source>
        <strain evidence="3">Gz</strain>
        <tissue evidence="3">Muscle</tissue>
    </source>
</reference>
<keyword evidence="2" id="KW-1133">Transmembrane helix</keyword>
<organism evidence="3 4">
    <name type="scientific">Channa striata</name>
    <name type="common">Snakehead murrel</name>
    <name type="synonym">Ophicephalus striatus</name>
    <dbReference type="NCBI Taxonomy" id="64152"/>
    <lineage>
        <taxon>Eukaryota</taxon>
        <taxon>Metazoa</taxon>
        <taxon>Chordata</taxon>
        <taxon>Craniata</taxon>
        <taxon>Vertebrata</taxon>
        <taxon>Euteleostomi</taxon>
        <taxon>Actinopterygii</taxon>
        <taxon>Neopterygii</taxon>
        <taxon>Teleostei</taxon>
        <taxon>Neoteleostei</taxon>
        <taxon>Acanthomorphata</taxon>
        <taxon>Anabantaria</taxon>
        <taxon>Anabantiformes</taxon>
        <taxon>Channoidei</taxon>
        <taxon>Channidae</taxon>
        <taxon>Channa</taxon>
    </lineage>
</organism>
<evidence type="ECO:0000313" key="4">
    <source>
        <dbReference type="Proteomes" id="UP001187415"/>
    </source>
</evidence>
<accession>A0AA88LGY2</accession>
<dbReference type="AlphaFoldDB" id="A0AA88LGY2"/>
<evidence type="ECO:0000313" key="3">
    <source>
        <dbReference type="EMBL" id="KAK2816795.1"/>
    </source>
</evidence>
<feature type="transmembrane region" description="Helical" evidence="2">
    <location>
        <begin position="42"/>
        <end position="60"/>
    </location>
</feature>
<gene>
    <name evidence="3" type="ORF">Q5P01_024986</name>
</gene>
<feature type="region of interest" description="Disordered" evidence="1">
    <location>
        <begin position="1"/>
        <end position="24"/>
    </location>
</feature>
<feature type="compositionally biased region" description="Polar residues" evidence="1">
    <location>
        <begin position="7"/>
        <end position="16"/>
    </location>
</feature>
<name>A0AA88LGY2_CHASR</name>
<keyword evidence="2" id="KW-0472">Membrane</keyword>
<proteinExistence type="predicted"/>
<dbReference type="Proteomes" id="UP001187415">
    <property type="component" value="Unassembled WGS sequence"/>
</dbReference>
<sequence length="85" mass="9359">MRKNEGLVQSVSTGASGTCVPGSKKTITTDRFHLQISNGSEGFFFIFIGMVVLLFILVLIRCCCCCCNDKPRRKKVGIENMALEP</sequence>
<evidence type="ECO:0000256" key="1">
    <source>
        <dbReference type="SAM" id="MobiDB-lite"/>
    </source>
</evidence>
<protein>
    <submittedName>
        <fullName evidence="3">Uncharacterized protein</fullName>
    </submittedName>
</protein>
<keyword evidence="4" id="KW-1185">Reference proteome</keyword>
<evidence type="ECO:0000256" key="2">
    <source>
        <dbReference type="SAM" id="Phobius"/>
    </source>
</evidence>
<dbReference type="EMBL" id="JAUPFM010000021">
    <property type="protein sequence ID" value="KAK2816795.1"/>
    <property type="molecule type" value="Genomic_DNA"/>
</dbReference>
<keyword evidence="2" id="KW-0812">Transmembrane</keyword>